<dbReference type="GO" id="GO:0006015">
    <property type="term" value="P:5-phosphoribose 1-diphosphate biosynthetic process"/>
    <property type="evidence" value="ECO:0007669"/>
    <property type="project" value="UniProtKB-UniRule"/>
</dbReference>
<evidence type="ECO:0000259" key="11">
    <source>
        <dbReference type="Pfam" id="PF00156"/>
    </source>
</evidence>
<comment type="cofactor">
    <cofactor evidence="10">
        <name>Mg(2+)</name>
        <dbReference type="ChEBI" id="CHEBI:18420"/>
    </cofactor>
    <text evidence="10">Binds 2 Mg(2+) ions per subunit.</text>
</comment>
<dbReference type="RefSeq" id="WP_338103271.1">
    <property type="nucleotide sequence ID" value="NZ_CP131060.1"/>
</dbReference>
<dbReference type="EC" id="2.7.6.1" evidence="10"/>
<dbReference type="FunFam" id="3.40.50.2020:FF:000007">
    <property type="entry name" value="Ribose-phosphate pyrophosphokinase"/>
    <property type="match status" value="1"/>
</dbReference>
<evidence type="ECO:0000256" key="7">
    <source>
        <dbReference type="ARBA" id="ARBA00022840"/>
    </source>
</evidence>
<dbReference type="PANTHER" id="PTHR10210:SF32">
    <property type="entry name" value="RIBOSE-PHOSPHATE PYROPHOSPHOKINASE 2"/>
    <property type="match status" value="1"/>
</dbReference>
<dbReference type="InterPro" id="IPR037514">
    <property type="entry name" value="Rib-P_diPkinase_arc"/>
</dbReference>
<evidence type="ECO:0000313" key="13">
    <source>
        <dbReference type="EMBL" id="WNY25235.1"/>
    </source>
</evidence>
<keyword evidence="14" id="KW-1185">Reference proteome</keyword>
<dbReference type="HAMAP" id="MF_00583_A">
    <property type="entry name" value="RibP_PPkinase_A"/>
    <property type="match status" value="1"/>
</dbReference>
<feature type="domain" description="Ribose-phosphate pyrophosphokinase N-terminal" evidence="12">
    <location>
        <begin position="1"/>
        <end position="110"/>
    </location>
</feature>
<evidence type="ECO:0000256" key="8">
    <source>
        <dbReference type="ARBA" id="ARBA00022842"/>
    </source>
</evidence>
<organism evidence="13 14">
    <name type="scientific">Methanolapillus millepedarum</name>
    <dbReference type="NCBI Taxonomy" id="3028296"/>
    <lineage>
        <taxon>Archaea</taxon>
        <taxon>Methanobacteriati</taxon>
        <taxon>Methanobacteriota</taxon>
        <taxon>Stenosarchaea group</taxon>
        <taxon>Methanomicrobia</taxon>
        <taxon>Methanosarcinales</taxon>
        <taxon>Methanosarcinaceae</taxon>
        <taxon>Methanolapillus</taxon>
    </lineage>
</organism>
<dbReference type="Pfam" id="PF13793">
    <property type="entry name" value="Pribosyltran_N"/>
    <property type="match status" value="1"/>
</dbReference>
<keyword evidence="5 10" id="KW-0547">Nucleotide-binding</keyword>
<dbReference type="PANTHER" id="PTHR10210">
    <property type="entry name" value="RIBOSE-PHOSPHATE DIPHOSPHOKINASE FAMILY MEMBER"/>
    <property type="match status" value="1"/>
</dbReference>
<gene>
    <name evidence="10 13" type="primary">prs</name>
    <name evidence="13" type="ORF">MsAc7_07810</name>
</gene>
<dbReference type="GeneID" id="89229893"/>
<dbReference type="InterPro" id="IPR000836">
    <property type="entry name" value="PRTase_dom"/>
</dbReference>
<feature type="binding site" evidence="10">
    <location>
        <position position="160"/>
    </location>
    <ligand>
        <name>Mg(2+)</name>
        <dbReference type="ChEBI" id="CHEBI:18420"/>
        <label>2</label>
    </ligand>
</feature>
<keyword evidence="3 10" id="KW-0479">Metal-binding</keyword>
<comment type="function">
    <text evidence="10">Involved in the biosynthesis of the central metabolite phospho-alpha-D-ribosyl-1-pyrophosphate (PRPP) via the transfer of pyrophosphoryl group from ATP to 1-hydroxyl of ribose-5-phosphate (Rib-5-P).</text>
</comment>
<comment type="catalytic activity">
    <reaction evidence="9 10">
        <text>D-ribose 5-phosphate + ATP = 5-phospho-alpha-D-ribose 1-diphosphate + AMP + H(+)</text>
        <dbReference type="Rhea" id="RHEA:15609"/>
        <dbReference type="ChEBI" id="CHEBI:15378"/>
        <dbReference type="ChEBI" id="CHEBI:30616"/>
        <dbReference type="ChEBI" id="CHEBI:58017"/>
        <dbReference type="ChEBI" id="CHEBI:78346"/>
        <dbReference type="ChEBI" id="CHEBI:456215"/>
        <dbReference type="EC" id="2.7.6.1"/>
    </reaction>
</comment>
<feature type="active site" evidence="10">
    <location>
        <position position="183"/>
    </location>
</feature>
<protein>
    <recommendedName>
        <fullName evidence="10">Ribose-phosphate pyrophosphokinase</fullName>
        <shortName evidence="10">RPPK</shortName>
        <ecNumber evidence="10">2.7.6.1</ecNumber>
    </recommendedName>
    <alternativeName>
        <fullName evidence="10">5-phospho-D-ribosyl alpha-1-diphosphate synthase</fullName>
    </alternativeName>
    <alternativeName>
        <fullName evidence="10">Phosphoribosyl diphosphate synthase</fullName>
    </alternativeName>
    <alternativeName>
        <fullName evidence="10">Phosphoribosyl pyrophosphate synthase</fullName>
        <shortName evidence="10">P-Rib-PP synthase</shortName>
        <shortName evidence="10">PRPP synthase</shortName>
        <shortName evidence="10">PRPPase</shortName>
    </alternativeName>
</protein>
<evidence type="ECO:0000256" key="1">
    <source>
        <dbReference type="ARBA" id="ARBA00022490"/>
    </source>
</evidence>
<evidence type="ECO:0000256" key="5">
    <source>
        <dbReference type="ARBA" id="ARBA00022741"/>
    </source>
</evidence>
<proteinExistence type="inferred from homology"/>
<keyword evidence="8 10" id="KW-0460">Magnesium</keyword>
<keyword evidence="4 10" id="KW-0545">Nucleotide biosynthesis</keyword>
<keyword evidence="2 10" id="KW-0808">Transferase</keyword>
<feature type="binding site" evidence="10">
    <location>
        <position position="121"/>
    </location>
    <ligand>
        <name>Mg(2+)</name>
        <dbReference type="ChEBI" id="CHEBI:18420"/>
        <label>1</label>
    </ligand>
</feature>
<feature type="binding site" evidence="10">
    <location>
        <begin position="34"/>
        <end position="36"/>
    </location>
    <ligand>
        <name>ATP</name>
        <dbReference type="ChEBI" id="CHEBI:30616"/>
    </ligand>
</feature>
<dbReference type="EMBL" id="CP131060">
    <property type="protein sequence ID" value="WNY25235.1"/>
    <property type="molecule type" value="Genomic_DNA"/>
</dbReference>
<accession>A0AA96ZU26</accession>
<evidence type="ECO:0000256" key="4">
    <source>
        <dbReference type="ARBA" id="ARBA00022727"/>
    </source>
</evidence>
<dbReference type="SUPFAM" id="SSF53271">
    <property type="entry name" value="PRTase-like"/>
    <property type="match status" value="1"/>
</dbReference>
<dbReference type="InterPro" id="IPR029099">
    <property type="entry name" value="Pribosyltran_N"/>
</dbReference>
<keyword evidence="7 10" id="KW-0067">ATP-binding</keyword>
<dbReference type="GO" id="GO:0004749">
    <property type="term" value="F:ribose phosphate diphosphokinase activity"/>
    <property type="evidence" value="ECO:0007669"/>
    <property type="project" value="UniProtKB-UniRule"/>
</dbReference>
<feature type="binding site" evidence="10">
    <location>
        <begin position="89"/>
        <end position="90"/>
    </location>
    <ligand>
        <name>ATP</name>
        <dbReference type="ChEBI" id="CHEBI:30616"/>
    </ligand>
</feature>
<comment type="similarity">
    <text evidence="10">Belongs to the ribose-phosphate pyrophosphokinase family. Class III (archaeal) subfamily.</text>
</comment>
<dbReference type="GO" id="GO:0000287">
    <property type="term" value="F:magnesium ion binding"/>
    <property type="evidence" value="ECO:0007669"/>
    <property type="project" value="UniProtKB-UniRule"/>
</dbReference>
<dbReference type="GO" id="GO:0002189">
    <property type="term" value="C:ribose phosphate diphosphokinase complex"/>
    <property type="evidence" value="ECO:0007669"/>
    <property type="project" value="TreeGrafter"/>
</dbReference>
<evidence type="ECO:0000256" key="3">
    <source>
        <dbReference type="ARBA" id="ARBA00022723"/>
    </source>
</evidence>
<feature type="binding site" evidence="10">
    <location>
        <position position="209"/>
    </location>
    <ligand>
        <name>D-ribose 5-phosphate</name>
        <dbReference type="ChEBI" id="CHEBI:78346"/>
    </ligand>
</feature>
<dbReference type="NCBIfam" id="TIGR01251">
    <property type="entry name" value="ribP_PPkin"/>
    <property type="match status" value="1"/>
</dbReference>
<dbReference type="InterPro" id="IPR005946">
    <property type="entry name" value="Rib-P_diPkinase"/>
</dbReference>
<evidence type="ECO:0000313" key="14">
    <source>
        <dbReference type="Proteomes" id="UP001303587"/>
    </source>
</evidence>
<evidence type="ECO:0000256" key="6">
    <source>
        <dbReference type="ARBA" id="ARBA00022777"/>
    </source>
</evidence>
<evidence type="ECO:0000256" key="9">
    <source>
        <dbReference type="ARBA" id="ARBA00049535"/>
    </source>
</evidence>
<dbReference type="GO" id="GO:0016301">
    <property type="term" value="F:kinase activity"/>
    <property type="evidence" value="ECO:0007669"/>
    <property type="project" value="UniProtKB-KW"/>
</dbReference>
<dbReference type="GO" id="GO:0005524">
    <property type="term" value="F:ATP binding"/>
    <property type="evidence" value="ECO:0007669"/>
    <property type="project" value="UniProtKB-KW"/>
</dbReference>
<dbReference type="InterPro" id="IPR029057">
    <property type="entry name" value="PRTase-like"/>
</dbReference>
<sequence length="284" mass="30876">MKIIGGPSSQALACRVAAQLNILPTVTNFERFPDNEHYVKILDDVAGDDIVIIQSTTTDSDLIALLQLIDACGAAKSIRVVIPYFGYARQDQIFKAGEAVSARAMAKTIQGVESVWTVNIHKKHTLDHFNCPAKDLDASPLIGKYLSELHLTRPLLVAPDKGVEQMVRKMAQGLDLECDVFDKTRLSGDTVVIQDKKMDIVGRDIILMDDMIATGGTMAESVKLLRSNGAGDIYVACVHPVLTRNAVLRLANAGVKDIIATDTLEKIQSQVSVAPIIADELRKV</sequence>
<comment type="subcellular location">
    <subcellularLocation>
        <location evidence="10">Cytoplasm</location>
    </subcellularLocation>
</comment>
<keyword evidence="1 10" id="KW-0963">Cytoplasm</keyword>
<evidence type="ECO:0000259" key="12">
    <source>
        <dbReference type="Pfam" id="PF13793"/>
    </source>
</evidence>
<dbReference type="Pfam" id="PF00156">
    <property type="entry name" value="Pribosyltran"/>
    <property type="match status" value="1"/>
</dbReference>
<dbReference type="SMART" id="SM01400">
    <property type="entry name" value="Pribosyltran_N"/>
    <property type="match status" value="1"/>
</dbReference>
<dbReference type="GO" id="GO:0006164">
    <property type="term" value="P:purine nucleotide biosynthetic process"/>
    <property type="evidence" value="ECO:0007669"/>
    <property type="project" value="TreeGrafter"/>
</dbReference>
<dbReference type="GO" id="GO:0005737">
    <property type="term" value="C:cytoplasm"/>
    <property type="evidence" value="ECO:0007669"/>
    <property type="project" value="UniProtKB-SubCell"/>
</dbReference>
<evidence type="ECO:0000256" key="2">
    <source>
        <dbReference type="ARBA" id="ARBA00022679"/>
    </source>
</evidence>
<reference evidence="13 14" key="1">
    <citation type="submission" date="2023-07" db="EMBL/GenBank/DDBJ databases">
        <title>Closed genoem sequence of Methanosarcinaceae archaeon Ac7.</title>
        <authorList>
            <person name="Poehlein A."/>
            <person name="Protasov E."/>
            <person name="Platt K."/>
            <person name="Reeh H."/>
            <person name="Daniel R."/>
            <person name="Brune A."/>
        </authorList>
    </citation>
    <scope>NUCLEOTIDE SEQUENCE [LARGE SCALE GENOMIC DNA]</scope>
    <source>
        <strain evidence="13 14">Ac7</strain>
    </source>
</reference>
<dbReference type="NCBIfam" id="NF002095">
    <property type="entry name" value="PRK00934.1"/>
    <property type="match status" value="1"/>
</dbReference>
<evidence type="ECO:0000256" key="10">
    <source>
        <dbReference type="HAMAP-Rule" id="MF_00583"/>
    </source>
</evidence>
<dbReference type="AlphaFoldDB" id="A0AA96ZU26"/>
<name>A0AA96ZU26_9EURY</name>
<keyword evidence="6 10" id="KW-0418">Kinase</keyword>
<dbReference type="Gene3D" id="3.40.50.2020">
    <property type="match status" value="2"/>
</dbReference>
<feature type="domain" description="Phosphoribosyltransferase" evidence="11">
    <location>
        <begin position="142"/>
        <end position="246"/>
    </location>
</feature>
<comment type="pathway">
    <text evidence="10">Metabolic intermediate biosynthesis; 5-phospho-alpha-D-ribose 1-diphosphate biosynthesis; 5-phospho-alpha-D-ribose 1-diphosphate from D-ribose 5-phosphate (route I): step 1/1.</text>
</comment>
<dbReference type="CDD" id="cd06223">
    <property type="entry name" value="PRTases_typeI"/>
    <property type="match status" value="1"/>
</dbReference>
<dbReference type="Proteomes" id="UP001303587">
    <property type="component" value="Chromosome"/>
</dbReference>
<feature type="binding site" evidence="10">
    <location>
        <position position="185"/>
    </location>
    <ligand>
        <name>D-ribose 5-phosphate</name>
        <dbReference type="ChEBI" id="CHEBI:78346"/>
    </ligand>
</feature>
<comment type="caution">
    <text evidence="10">Lacks conserved residue(s) required for the propagation of feature annotation.</text>
</comment>